<gene>
    <name evidence="1" type="ORF">LENED_011120</name>
</gene>
<sequence length="358" mass="39799">MNQANTILLSLNADAAIASVSSSVGISPDMVLQQAQTYVQATLSTKVGGFVFFVRIEIDDESIMAKQLGHSSYEWIRWTKGTLREALKTNPNIELVQVVAIRAQEFNELPPREFLPELPGGNFFHERAFKAPSNGAKPTEFSDSQADPKTRIHIDRPREPGNTSVSIALLVPSFGNFQTNIKNIAPSDRAMLFATKMANELCVIFRYMIGDSKTDGGVFHKYTAIDKDGAARLLLKVKLEQIGTSDPCFQVSLYYLENTRRVRQDVVNSNEETAAWARARLPSILISHPGPNIQILGGVMTDRPQFRVLTPSLPMYYHVSNQDLFLGFARTLTALNVLFVDLGKLYDNPPPLNPFLPV</sequence>
<protein>
    <submittedName>
        <fullName evidence="1">Uncharacterized protein</fullName>
    </submittedName>
</protein>
<keyword evidence="2" id="KW-1185">Reference proteome</keyword>
<name>A0A1Q3EP73_LENED</name>
<organism evidence="1 2">
    <name type="scientific">Lentinula edodes</name>
    <name type="common">Shiitake mushroom</name>
    <name type="synonym">Lentinus edodes</name>
    <dbReference type="NCBI Taxonomy" id="5353"/>
    <lineage>
        <taxon>Eukaryota</taxon>
        <taxon>Fungi</taxon>
        <taxon>Dikarya</taxon>
        <taxon>Basidiomycota</taxon>
        <taxon>Agaricomycotina</taxon>
        <taxon>Agaricomycetes</taxon>
        <taxon>Agaricomycetidae</taxon>
        <taxon>Agaricales</taxon>
        <taxon>Marasmiineae</taxon>
        <taxon>Omphalotaceae</taxon>
        <taxon>Lentinula</taxon>
    </lineage>
</organism>
<evidence type="ECO:0000313" key="1">
    <source>
        <dbReference type="EMBL" id="GAW09002.1"/>
    </source>
</evidence>
<proteinExistence type="predicted"/>
<accession>A0A1Q3EP73</accession>
<evidence type="ECO:0000313" key="2">
    <source>
        <dbReference type="Proteomes" id="UP000188533"/>
    </source>
</evidence>
<dbReference type="EMBL" id="BDGU01000896">
    <property type="protein sequence ID" value="GAW09002.1"/>
    <property type="molecule type" value="Genomic_DNA"/>
</dbReference>
<dbReference type="Proteomes" id="UP000188533">
    <property type="component" value="Unassembled WGS sequence"/>
</dbReference>
<comment type="caution">
    <text evidence="1">The sequence shown here is derived from an EMBL/GenBank/DDBJ whole genome shotgun (WGS) entry which is preliminary data.</text>
</comment>
<dbReference type="AlphaFoldDB" id="A0A1Q3EP73"/>
<reference evidence="1 2" key="2">
    <citation type="submission" date="2017-02" db="EMBL/GenBank/DDBJ databases">
        <title>A genome survey and senescence transcriptome analysis in Lentinula edodes.</title>
        <authorList>
            <person name="Sakamoto Y."/>
            <person name="Nakade K."/>
            <person name="Sato S."/>
            <person name="Yoshida Y."/>
            <person name="Miyazaki K."/>
            <person name="Natsume S."/>
            <person name="Konno N."/>
        </authorList>
    </citation>
    <scope>NUCLEOTIDE SEQUENCE [LARGE SCALE GENOMIC DNA]</scope>
    <source>
        <strain evidence="1 2">NBRC 111202</strain>
    </source>
</reference>
<reference evidence="1 2" key="1">
    <citation type="submission" date="2016-08" db="EMBL/GenBank/DDBJ databases">
        <authorList>
            <consortium name="Lentinula edodes genome sequencing consortium"/>
            <person name="Sakamoto Y."/>
            <person name="Nakade K."/>
            <person name="Sato S."/>
            <person name="Yoshida Y."/>
            <person name="Miyazaki K."/>
            <person name="Natsume S."/>
            <person name="Konno N."/>
        </authorList>
    </citation>
    <scope>NUCLEOTIDE SEQUENCE [LARGE SCALE GENOMIC DNA]</scope>
    <source>
        <strain evidence="1 2">NBRC 111202</strain>
    </source>
</reference>